<comment type="caution">
    <text evidence="14">The sequence shown here is derived from an EMBL/GenBank/DDBJ whole genome shotgun (WGS) entry which is preliminary data.</text>
</comment>
<dbReference type="InterPro" id="IPR026590">
    <property type="entry name" value="Ssirtuin_cat_dom"/>
</dbReference>
<evidence type="ECO:0000256" key="12">
    <source>
        <dbReference type="PROSITE-ProRule" id="PRU00236"/>
    </source>
</evidence>
<reference evidence="14 15" key="1">
    <citation type="submission" date="2019-06" db="EMBL/GenBank/DDBJ databases">
        <title>Draft genome sequence of the filamentous fungus Phialemoniopsis curvata isolated from diesel fuel.</title>
        <authorList>
            <person name="Varaljay V.A."/>
            <person name="Lyon W.J."/>
            <person name="Crouch A.L."/>
            <person name="Drake C.E."/>
            <person name="Hollomon J.M."/>
            <person name="Nadeau L.J."/>
            <person name="Nunn H.S."/>
            <person name="Stevenson B.S."/>
            <person name="Bojanowski C.L."/>
            <person name="Crookes-Goodson W.J."/>
        </authorList>
    </citation>
    <scope>NUCLEOTIDE SEQUENCE [LARGE SCALE GENOMIC DNA]</scope>
    <source>
        <strain evidence="14 15">D216</strain>
    </source>
</reference>
<name>A0A507ATR1_9PEZI</name>
<dbReference type="EC" id="2.3.1.286" evidence="3"/>
<comment type="similarity">
    <text evidence="2">Belongs to the sirtuin family. Class I subfamily.</text>
</comment>
<feature type="domain" description="Deacetylase sirtuin-type" evidence="13">
    <location>
        <begin position="17"/>
        <end position="261"/>
    </location>
</feature>
<dbReference type="EMBL" id="SKBQ01000005">
    <property type="protein sequence ID" value="TPX10086.1"/>
    <property type="molecule type" value="Genomic_DNA"/>
</dbReference>
<comment type="cofactor">
    <cofactor evidence="1">
        <name>Zn(2+)</name>
        <dbReference type="ChEBI" id="CHEBI:29105"/>
    </cofactor>
</comment>
<dbReference type="GO" id="GO:0017136">
    <property type="term" value="F:histone deacetylase activity, NAD-dependent"/>
    <property type="evidence" value="ECO:0007669"/>
    <property type="project" value="TreeGrafter"/>
</dbReference>
<evidence type="ECO:0000313" key="14">
    <source>
        <dbReference type="EMBL" id="TPX10086.1"/>
    </source>
</evidence>
<dbReference type="InParanoid" id="A0A507ATR1"/>
<feature type="binding site" evidence="12">
    <location>
        <position position="165"/>
    </location>
    <ligand>
        <name>Zn(2+)</name>
        <dbReference type="ChEBI" id="CHEBI:29105"/>
    </ligand>
</feature>
<dbReference type="SUPFAM" id="SSF52467">
    <property type="entry name" value="DHS-like NAD/FAD-binding domain"/>
    <property type="match status" value="1"/>
</dbReference>
<dbReference type="FunFam" id="3.40.50.1220:FF:000038">
    <property type="entry name" value="NAD-dependent protein deacetylase sirtuin-6 isoform X2"/>
    <property type="match status" value="1"/>
</dbReference>
<dbReference type="PANTHER" id="PTHR11085:SF1">
    <property type="entry name" value="NAD-DEPENDENT PROTEIN DEACETYLASE SIRTUIN-7"/>
    <property type="match status" value="1"/>
</dbReference>
<dbReference type="PANTHER" id="PTHR11085">
    <property type="entry name" value="NAD-DEPENDENT PROTEIN DEACYLASE SIRTUIN-5, MITOCHONDRIAL-RELATED"/>
    <property type="match status" value="1"/>
</dbReference>
<evidence type="ECO:0000256" key="6">
    <source>
        <dbReference type="ARBA" id="ARBA00022723"/>
    </source>
</evidence>
<gene>
    <name evidence="14" type="ORF">E0L32_001283</name>
</gene>
<evidence type="ECO:0000313" key="15">
    <source>
        <dbReference type="Proteomes" id="UP000319257"/>
    </source>
</evidence>
<keyword evidence="5" id="KW-0808">Transferase</keyword>
<evidence type="ECO:0000256" key="5">
    <source>
        <dbReference type="ARBA" id="ARBA00022679"/>
    </source>
</evidence>
<dbReference type="InterPro" id="IPR050134">
    <property type="entry name" value="NAD-dep_sirtuin_deacylases"/>
</dbReference>
<dbReference type="GeneID" id="41968730"/>
<organism evidence="14 15">
    <name type="scientific">Thyridium curvatum</name>
    <dbReference type="NCBI Taxonomy" id="1093900"/>
    <lineage>
        <taxon>Eukaryota</taxon>
        <taxon>Fungi</taxon>
        <taxon>Dikarya</taxon>
        <taxon>Ascomycota</taxon>
        <taxon>Pezizomycotina</taxon>
        <taxon>Sordariomycetes</taxon>
        <taxon>Sordariomycetidae</taxon>
        <taxon>Thyridiales</taxon>
        <taxon>Thyridiaceae</taxon>
        <taxon>Thyridium</taxon>
    </lineage>
</organism>
<dbReference type="GO" id="GO:0046872">
    <property type="term" value="F:metal ion binding"/>
    <property type="evidence" value="ECO:0007669"/>
    <property type="project" value="UniProtKB-KW"/>
</dbReference>
<comment type="similarity">
    <text evidence="9">Belongs to the sirtuin family. Class IV subfamily.</text>
</comment>
<evidence type="ECO:0000256" key="1">
    <source>
        <dbReference type="ARBA" id="ARBA00001947"/>
    </source>
</evidence>
<evidence type="ECO:0000256" key="4">
    <source>
        <dbReference type="ARBA" id="ARBA00022553"/>
    </source>
</evidence>
<dbReference type="Pfam" id="PF02146">
    <property type="entry name" value="SIR2"/>
    <property type="match status" value="1"/>
</dbReference>
<keyword evidence="7 12" id="KW-0862">Zinc</keyword>
<dbReference type="RefSeq" id="XP_030991797.1">
    <property type="nucleotide sequence ID" value="XM_031135345.1"/>
</dbReference>
<dbReference type="GO" id="GO:0005634">
    <property type="term" value="C:nucleus"/>
    <property type="evidence" value="ECO:0007669"/>
    <property type="project" value="TreeGrafter"/>
</dbReference>
<dbReference type="AlphaFoldDB" id="A0A507ATR1"/>
<accession>A0A507ATR1</accession>
<feature type="binding site" evidence="12">
    <location>
        <position position="135"/>
    </location>
    <ligand>
        <name>Zn(2+)</name>
        <dbReference type="ChEBI" id="CHEBI:29105"/>
    </ligand>
</feature>
<feature type="binding site" evidence="12">
    <location>
        <position position="162"/>
    </location>
    <ligand>
        <name>Zn(2+)</name>
        <dbReference type="ChEBI" id="CHEBI:29105"/>
    </ligand>
</feature>
<feature type="active site" description="Proton acceptor" evidence="12">
    <location>
        <position position="124"/>
    </location>
</feature>
<dbReference type="OrthoDB" id="424302at2759"/>
<evidence type="ECO:0000259" key="13">
    <source>
        <dbReference type="PROSITE" id="PS50305"/>
    </source>
</evidence>
<evidence type="ECO:0000256" key="7">
    <source>
        <dbReference type="ARBA" id="ARBA00022833"/>
    </source>
</evidence>
<dbReference type="Gene3D" id="3.40.50.1220">
    <property type="entry name" value="TPP-binding domain"/>
    <property type="match status" value="1"/>
</dbReference>
<evidence type="ECO:0000256" key="11">
    <source>
        <dbReference type="ARBA" id="ARBA00043038"/>
    </source>
</evidence>
<keyword evidence="6 12" id="KW-0479">Metal-binding</keyword>
<keyword evidence="15" id="KW-1185">Reference proteome</keyword>
<dbReference type="InterPro" id="IPR003000">
    <property type="entry name" value="Sirtuin"/>
</dbReference>
<dbReference type="Gene3D" id="2.20.28.200">
    <property type="match status" value="1"/>
</dbReference>
<keyword evidence="8" id="KW-0520">NAD</keyword>
<keyword evidence="4" id="KW-0597">Phosphoprotein</keyword>
<protein>
    <recommendedName>
        <fullName evidence="3">protein acetyllysine N-acetyltransferase</fullName>
        <ecNumber evidence="3">2.3.1.286</ecNumber>
    </recommendedName>
    <alternativeName>
        <fullName evidence="11">Regulatory protein SIR2 homolog 7</fullName>
    </alternativeName>
    <alternativeName>
        <fullName evidence="10">SIR2-like protein 7</fullName>
    </alternativeName>
</protein>
<sequence length="384" mass="42563">MANTAPKVAEAERFEELDVVDRKAGVLAEQIKKSKHFIVYTGAGISTSAGIPDFRGPDGHWTLMAQRRQRTEKTVDTLQAIPTPTHMALVELQKRGVLNYLVSQNCDGLHRRSGIAPDMISELHGNTNREYCESCGKEYLRDFRAVAADHMPATYHRTGRKCPLCGGFLRDSIVNFGESLPEEALRLAHQHARRADLCLVLGSSCTVTPANEIPQAVGESKKGSLAICNLQSTPLDSCAGVRVFARTDDLMVRVMDKLGFPIPSFVLRRQLIIGIEAAGPGKAQLVVRGVDVDGTPASFIKEVRLAYNRRTVRSEPFVIGLRGELEAGTELKLELQFMGHYGEPNLEVVYRYSSSEANTQVKYLLEYNPENGEWKTTQDENVFD</sequence>
<evidence type="ECO:0000256" key="8">
    <source>
        <dbReference type="ARBA" id="ARBA00023027"/>
    </source>
</evidence>
<dbReference type="Proteomes" id="UP000319257">
    <property type="component" value="Unassembled WGS sequence"/>
</dbReference>
<evidence type="ECO:0000256" key="10">
    <source>
        <dbReference type="ARBA" id="ARBA00041832"/>
    </source>
</evidence>
<dbReference type="GO" id="GO:0070403">
    <property type="term" value="F:NAD+ binding"/>
    <property type="evidence" value="ECO:0007669"/>
    <property type="project" value="InterPro"/>
</dbReference>
<evidence type="ECO:0000256" key="9">
    <source>
        <dbReference type="ARBA" id="ARBA00038170"/>
    </source>
</evidence>
<proteinExistence type="inferred from homology"/>
<evidence type="ECO:0000256" key="2">
    <source>
        <dbReference type="ARBA" id="ARBA00006924"/>
    </source>
</evidence>
<dbReference type="InterPro" id="IPR029035">
    <property type="entry name" value="DHS-like_NAD/FAD-binding_dom"/>
</dbReference>
<feature type="binding site" evidence="12">
    <location>
        <position position="132"/>
    </location>
    <ligand>
        <name>Zn(2+)</name>
        <dbReference type="ChEBI" id="CHEBI:29105"/>
    </ligand>
</feature>
<evidence type="ECO:0000256" key="3">
    <source>
        <dbReference type="ARBA" id="ARBA00012928"/>
    </source>
</evidence>
<dbReference type="STRING" id="1093900.A0A507ATR1"/>
<dbReference type="PROSITE" id="PS50305">
    <property type="entry name" value="SIRTUIN"/>
    <property type="match status" value="1"/>
</dbReference>